<evidence type="ECO:0000256" key="1">
    <source>
        <dbReference type="SAM" id="MobiDB-lite"/>
    </source>
</evidence>
<sequence length="305" mass="34679">MEMPLPHGVPTLCAKGTGNLTRPDNVFCSKDFLDYFVSCNAYPERTPGKTDHFPIVMEADLVPPKRVVEERRDWRRTDWKEFGKMLAEELEGIPEAEGYGGAEEVVAAVEALDAVVWRCVGKHVPLSKISPHSKRWWNGELKAQKDAKQKLAQLSFSHRDIPDSPAHEQFRRARNDYSAALKRARDSCWMEYMEEIEEADVFTIGKMVKGEPGDGGKTRVPDLKRKTRGREEVASTNEEKSRWMVEEFYPRRSLGATDPPPDTIYPEPLWKHAPNYARPVASSHSKDEAIQGDAQQFLPQLCVQV</sequence>
<dbReference type="Proteomes" id="UP001221142">
    <property type="component" value="Unassembled WGS sequence"/>
</dbReference>
<accession>A0AAD7B7I0</accession>
<organism evidence="2 3">
    <name type="scientific">Roridomyces roridus</name>
    <dbReference type="NCBI Taxonomy" id="1738132"/>
    <lineage>
        <taxon>Eukaryota</taxon>
        <taxon>Fungi</taxon>
        <taxon>Dikarya</taxon>
        <taxon>Basidiomycota</taxon>
        <taxon>Agaricomycotina</taxon>
        <taxon>Agaricomycetes</taxon>
        <taxon>Agaricomycetidae</taxon>
        <taxon>Agaricales</taxon>
        <taxon>Marasmiineae</taxon>
        <taxon>Mycenaceae</taxon>
        <taxon>Roridomyces</taxon>
    </lineage>
</organism>
<dbReference type="EMBL" id="JARKIF010000029">
    <property type="protein sequence ID" value="KAJ7613006.1"/>
    <property type="molecule type" value="Genomic_DNA"/>
</dbReference>
<feature type="region of interest" description="Disordered" evidence="1">
    <location>
        <begin position="210"/>
        <end position="237"/>
    </location>
</feature>
<keyword evidence="3" id="KW-1185">Reference proteome</keyword>
<evidence type="ECO:0000313" key="3">
    <source>
        <dbReference type="Proteomes" id="UP001221142"/>
    </source>
</evidence>
<gene>
    <name evidence="2" type="ORF">FB45DRAFT_759409</name>
</gene>
<proteinExistence type="predicted"/>
<reference evidence="2" key="1">
    <citation type="submission" date="2023-03" db="EMBL/GenBank/DDBJ databases">
        <title>Massive genome expansion in bonnet fungi (Mycena s.s.) driven by repeated elements and novel gene families across ecological guilds.</title>
        <authorList>
            <consortium name="Lawrence Berkeley National Laboratory"/>
            <person name="Harder C.B."/>
            <person name="Miyauchi S."/>
            <person name="Viragh M."/>
            <person name="Kuo A."/>
            <person name="Thoen E."/>
            <person name="Andreopoulos B."/>
            <person name="Lu D."/>
            <person name="Skrede I."/>
            <person name="Drula E."/>
            <person name="Henrissat B."/>
            <person name="Morin E."/>
            <person name="Kohler A."/>
            <person name="Barry K."/>
            <person name="LaButti K."/>
            <person name="Morin E."/>
            <person name="Salamov A."/>
            <person name="Lipzen A."/>
            <person name="Mereny Z."/>
            <person name="Hegedus B."/>
            <person name="Baldrian P."/>
            <person name="Stursova M."/>
            <person name="Weitz H."/>
            <person name="Taylor A."/>
            <person name="Grigoriev I.V."/>
            <person name="Nagy L.G."/>
            <person name="Martin F."/>
            <person name="Kauserud H."/>
        </authorList>
    </citation>
    <scope>NUCLEOTIDE SEQUENCE</scope>
    <source>
        <strain evidence="2">9284</strain>
    </source>
</reference>
<name>A0AAD7B7I0_9AGAR</name>
<evidence type="ECO:0000313" key="2">
    <source>
        <dbReference type="EMBL" id="KAJ7613006.1"/>
    </source>
</evidence>
<protein>
    <submittedName>
        <fullName evidence="2">Uncharacterized protein</fullName>
    </submittedName>
</protein>
<comment type="caution">
    <text evidence="2">The sequence shown here is derived from an EMBL/GenBank/DDBJ whole genome shotgun (WGS) entry which is preliminary data.</text>
</comment>
<dbReference type="AlphaFoldDB" id="A0AAD7B7I0"/>